<evidence type="ECO:0000256" key="1">
    <source>
        <dbReference type="ARBA" id="ARBA00004141"/>
    </source>
</evidence>
<feature type="transmembrane region" description="Helical" evidence="5">
    <location>
        <begin position="97"/>
        <end position="115"/>
    </location>
</feature>
<evidence type="ECO:0000313" key="6">
    <source>
        <dbReference type="EMBL" id="CAB4557435.1"/>
    </source>
</evidence>
<keyword evidence="3 5" id="KW-1133">Transmembrane helix</keyword>
<dbReference type="Pfam" id="PF01925">
    <property type="entry name" value="TauE"/>
    <property type="match status" value="1"/>
</dbReference>
<organism evidence="6">
    <name type="scientific">freshwater metagenome</name>
    <dbReference type="NCBI Taxonomy" id="449393"/>
    <lineage>
        <taxon>unclassified sequences</taxon>
        <taxon>metagenomes</taxon>
        <taxon>ecological metagenomes</taxon>
    </lineage>
</organism>
<name>A0A6J6D281_9ZZZZ</name>
<feature type="transmembrane region" description="Helical" evidence="5">
    <location>
        <begin position="227"/>
        <end position="245"/>
    </location>
</feature>
<feature type="transmembrane region" description="Helical" evidence="5">
    <location>
        <begin position="41"/>
        <end position="61"/>
    </location>
</feature>
<feature type="transmembrane region" description="Helical" evidence="5">
    <location>
        <begin position="7"/>
        <end position="35"/>
    </location>
</feature>
<evidence type="ECO:0000256" key="4">
    <source>
        <dbReference type="ARBA" id="ARBA00023136"/>
    </source>
</evidence>
<proteinExistence type="predicted"/>
<feature type="transmembrane region" description="Helical" evidence="5">
    <location>
        <begin position="127"/>
        <end position="154"/>
    </location>
</feature>
<evidence type="ECO:0000256" key="5">
    <source>
        <dbReference type="SAM" id="Phobius"/>
    </source>
</evidence>
<feature type="transmembrane region" description="Helical" evidence="5">
    <location>
        <begin position="196"/>
        <end position="215"/>
    </location>
</feature>
<dbReference type="EMBL" id="CAEZTA010000085">
    <property type="protein sequence ID" value="CAB4557435.1"/>
    <property type="molecule type" value="Genomic_DNA"/>
</dbReference>
<keyword evidence="4 5" id="KW-0472">Membrane</keyword>
<keyword evidence="2 5" id="KW-0812">Transmembrane</keyword>
<comment type="subcellular location">
    <subcellularLocation>
        <location evidence="1">Membrane</location>
        <topology evidence="1">Multi-pass membrane protein</topology>
    </subcellularLocation>
</comment>
<feature type="transmembrane region" description="Helical" evidence="5">
    <location>
        <begin position="73"/>
        <end position="91"/>
    </location>
</feature>
<dbReference type="InterPro" id="IPR051598">
    <property type="entry name" value="TSUP/Inactive_protease-like"/>
</dbReference>
<sequence>MDTLLAIIAGGVIGAVLGFVGAGGAMLSVPILLYIFDFTAIPATTGALAIVLFAALAGALPKARAKEILYRDAIVIWSLGLVTNLAASVLAHKLSDAFITTGFAAVLLIAAASMLRKATEQEHRRMSVPVLVLVSLGIGALTGLFGIGGGFIVVPVLVNAFGTPPRIATGTSLVVICLNSITAFIGHYSHWNEVDWKYPVIIGASAVVVALLASHKQKAINAAQTRKFFAALLICISAFTLFQSWN</sequence>
<evidence type="ECO:0000256" key="2">
    <source>
        <dbReference type="ARBA" id="ARBA00022692"/>
    </source>
</evidence>
<evidence type="ECO:0000256" key="3">
    <source>
        <dbReference type="ARBA" id="ARBA00022989"/>
    </source>
</evidence>
<accession>A0A6J6D281</accession>
<dbReference type="AlphaFoldDB" id="A0A6J6D281"/>
<reference evidence="6" key="1">
    <citation type="submission" date="2020-05" db="EMBL/GenBank/DDBJ databases">
        <authorList>
            <person name="Chiriac C."/>
            <person name="Salcher M."/>
            <person name="Ghai R."/>
            <person name="Kavagutti S V."/>
        </authorList>
    </citation>
    <scope>NUCLEOTIDE SEQUENCE</scope>
</reference>
<dbReference type="PANTHER" id="PTHR43701:SF2">
    <property type="entry name" value="MEMBRANE TRANSPORTER PROTEIN YJNA-RELATED"/>
    <property type="match status" value="1"/>
</dbReference>
<gene>
    <name evidence="6" type="ORF">UFOPK1541_00650</name>
</gene>
<dbReference type="PANTHER" id="PTHR43701">
    <property type="entry name" value="MEMBRANE TRANSPORTER PROTEIN MJ0441-RELATED"/>
    <property type="match status" value="1"/>
</dbReference>
<protein>
    <submittedName>
        <fullName evidence="6">Unannotated protein</fullName>
    </submittedName>
</protein>
<dbReference type="InterPro" id="IPR002781">
    <property type="entry name" value="TM_pro_TauE-like"/>
</dbReference>
<dbReference type="GO" id="GO:0016020">
    <property type="term" value="C:membrane"/>
    <property type="evidence" value="ECO:0007669"/>
    <property type="project" value="UniProtKB-SubCell"/>
</dbReference>